<proteinExistence type="inferred from homology"/>
<dbReference type="Pfam" id="PF04525">
    <property type="entry name" value="LOR"/>
    <property type="match status" value="1"/>
</dbReference>
<dbReference type="EMBL" id="BPVZ01000079">
    <property type="protein sequence ID" value="GKV28209.1"/>
    <property type="molecule type" value="Genomic_DNA"/>
</dbReference>
<evidence type="ECO:0000313" key="3">
    <source>
        <dbReference type="Proteomes" id="UP001054252"/>
    </source>
</evidence>
<dbReference type="InterPro" id="IPR007612">
    <property type="entry name" value="LOR"/>
</dbReference>
<protein>
    <submittedName>
        <fullName evidence="2">Uncharacterized protein</fullName>
    </submittedName>
</protein>
<keyword evidence="3" id="KW-1185">Reference proteome</keyword>
<dbReference type="InterPro" id="IPR025659">
    <property type="entry name" value="Tubby-like_C"/>
</dbReference>
<gene>
    <name evidence="2" type="ORF">SLEP1_g37292</name>
</gene>
<dbReference type="PANTHER" id="PTHR31087">
    <property type="match status" value="1"/>
</dbReference>
<name>A0AAV5KU65_9ROSI</name>
<dbReference type="Gene3D" id="2.40.160.200">
    <property type="entry name" value="LURP1-related"/>
    <property type="match status" value="1"/>
</dbReference>
<comment type="caution">
    <text evidence="2">The sequence shown here is derived from an EMBL/GenBank/DDBJ whole genome shotgun (WGS) entry which is preliminary data.</text>
</comment>
<dbReference type="AlphaFoldDB" id="A0AAV5KU65"/>
<sequence>MAIQRLGGDDDPIISVVAERFCLPYAAELLVKKKVQAFSNAHYDVYDATGNILLQIDGGVWNLKRKRVMRDPAGLPVLTMREKAFTWRHQWLIHQGEGSDSKDLLCTVQTSHALQIKRRLDVFLAGNQTKDCDFHITGSLSSLSFKVHKGNSVLAEVIHNFTWGSFCKGKDSFTMRVQPDVDYAFIVALTVIIQENDSG</sequence>
<dbReference type="Proteomes" id="UP001054252">
    <property type="component" value="Unassembled WGS sequence"/>
</dbReference>
<comment type="similarity">
    <text evidence="1">Belongs to the LOR family.</text>
</comment>
<organism evidence="2 3">
    <name type="scientific">Rubroshorea leprosula</name>
    <dbReference type="NCBI Taxonomy" id="152421"/>
    <lineage>
        <taxon>Eukaryota</taxon>
        <taxon>Viridiplantae</taxon>
        <taxon>Streptophyta</taxon>
        <taxon>Embryophyta</taxon>
        <taxon>Tracheophyta</taxon>
        <taxon>Spermatophyta</taxon>
        <taxon>Magnoliopsida</taxon>
        <taxon>eudicotyledons</taxon>
        <taxon>Gunneridae</taxon>
        <taxon>Pentapetalae</taxon>
        <taxon>rosids</taxon>
        <taxon>malvids</taxon>
        <taxon>Malvales</taxon>
        <taxon>Dipterocarpaceae</taxon>
        <taxon>Rubroshorea</taxon>
    </lineage>
</organism>
<dbReference type="PANTHER" id="PTHR31087:SF17">
    <property type="entry name" value="PROTEIN LURP-ONE-RELATED 14-RELATED"/>
    <property type="match status" value="1"/>
</dbReference>
<evidence type="ECO:0000313" key="2">
    <source>
        <dbReference type="EMBL" id="GKV28209.1"/>
    </source>
</evidence>
<dbReference type="InterPro" id="IPR038595">
    <property type="entry name" value="LOR_sf"/>
</dbReference>
<reference evidence="2 3" key="1">
    <citation type="journal article" date="2021" name="Commun. Biol.">
        <title>The genome of Shorea leprosula (Dipterocarpaceae) highlights the ecological relevance of drought in aseasonal tropical rainforests.</title>
        <authorList>
            <person name="Ng K.K.S."/>
            <person name="Kobayashi M.J."/>
            <person name="Fawcett J.A."/>
            <person name="Hatakeyama M."/>
            <person name="Paape T."/>
            <person name="Ng C.H."/>
            <person name="Ang C.C."/>
            <person name="Tnah L.H."/>
            <person name="Lee C.T."/>
            <person name="Nishiyama T."/>
            <person name="Sese J."/>
            <person name="O'Brien M.J."/>
            <person name="Copetti D."/>
            <person name="Mohd Noor M.I."/>
            <person name="Ong R.C."/>
            <person name="Putra M."/>
            <person name="Sireger I.Z."/>
            <person name="Indrioko S."/>
            <person name="Kosugi Y."/>
            <person name="Izuno A."/>
            <person name="Isagi Y."/>
            <person name="Lee S.L."/>
            <person name="Shimizu K.K."/>
        </authorList>
    </citation>
    <scope>NUCLEOTIDE SEQUENCE [LARGE SCALE GENOMIC DNA]</scope>
    <source>
        <strain evidence="2">214</strain>
    </source>
</reference>
<dbReference type="SUPFAM" id="SSF54518">
    <property type="entry name" value="Tubby C-terminal domain-like"/>
    <property type="match status" value="1"/>
</dbReference>
<accession>A0AAV5KU65</accession>
<evidence type="ECO:0000256" key="1">
    <source>
        <dbReference type="ARBA" id="ARBA00005437"/>
    </source>
</evidence>